<feature type="transmembrane region" description="Helical" evidence="1">
    <location>
        <begin position="9"/>
        <end position="29"/>
    </location>
</feature>
<comment type="caution">
    <text evidence="2">The sequence shown here is derived from an EMBL/GenBank/DDBJ whole genome shotgun (WGS) entry which is preliminary data.</text>
</comment>
<dbReference type="SUPFAM" id="SSF48403">
    <property type="entry name" value="Ankyrin repeat"/>
    <property type="match status" value="1"/>
</dbReference>
<organism evidence="2 3">
    <name type="scientific">Pseudoalteromonas arctica</name>
    <dbReference type="NCBI Taxonomy" id="394751"/>
    <lineage>
        <taxon>Bacteria</taxon>
        <taxon>Pseudomonadati</taxon>
        <taxon>Pseudomonadota</taxon>
        <taxon>Gammaproteobacteria</taxon>
        <taxon>Alteromonadales</taxon>
        <taxon>Pseudoalteromonadaceae</taxon>
        <taxon>Pseudoalteromonas</taxon>
    </lineage>
</organism>
<dbReference type="Gene3D" id="1.25.40.20">
    <property type="entry name" value="Ankyrin repeat-containing domain"/>
    <property type="match status" value="1"/>
</dbReference>
<evidence type="ECO:0000313" key="3">
    <source>
        <dbReference type="Proteomes" id="UP000570493"/>
    </source>
</evidence>
<sequence length="185" mass="20845">MIKNKFKKLIVLSITSITFVYLSTLLYSMSKMTTDEMVMCSAGDGGFYISSNICEIYMKRFKSDSTNIEELSYGGIEVILNLSSDKKYELAEFFISKGLNVNAINQYQSQFGYDLPPVQSAILDNDLKKVNFLILHGANIMAKSKSTGNLTSLEFAKSLQEKEKNIDRSLIITALSEHEKHITNH</sequence>
<proteinExistence type="predicted"/>
<keyword evidence="1" id="KW-1133">Transmembrane helix</keyword>
<dbReference type="EMBL" id="JABBMT010000002">
    <property type="protein sequence ID" value="NMM39753.1"/>
    <property type="molecule type" value="Genomic_DNA"/>
</dbReference>
<dbReference type="Proteomes" id="UP000570493">
    <property type="component" value="Unassembled WGS sequence"/>
</dbReference>
<accession>A0A7Y0DQS8</accession>
<dbReference type="RefSeq" id="WP_169018605.1">
    <property type="nucleotide sequence ID" value="NZ_JABBMT010000002.1"/>
</dbReference>
<evidence type="ECO:0000313" key="2">
    <source>
        <dbReference type="EMBL" id="NMM39753.1"/>
    </source>
</evidence>
<keyword evidence="3" id="KW-1185">Reference proteome</keyword>
<dbReference type="AlphaFoldDB" id="A0A7Y0DQS8"/>
<dbReference type="InterPro" id="IPR036770">
    <property type="entry name" value="Ankyrin_rpt-contain_sf"/>
</dbReference>
<keyword evidence="1" id="KW-0812">Transmembrane</keyword>
<name>A0A7Y0DQS8_9GAMM</name>
<evidence type="ECO:0008006" key="4">
    <source>
        <dbReference type="Google" id="ProtNLM"/>
    </source>
</evidence>
<evidence type="ECO:0000256" key="1">
    <source>
        <dbReference type="SAM" id="Phobius"/>
    </source>
</evidence>
<protein>
    <recommendedName>
        <fullName evidence="4">Ankyrin repeat domain-containing protein</fullName>
    </recommendedName>
</protein>
<keyword evidence="1" id="KW-0472">Membrane</keyword>
<gene>
    <name evidence="2" type="ORF">HHO47_02585</name>
</gene>
<reference evidence="2" key="1">
    <citation type="submission" date="2020-04" db="EMBL/GenBank/DDBJ databases">
        <title>Genome Sequencing for Pseudoaltermonas arctica.</title>
        <authorList>
            <person name="Elkins N.S."/>
        </authorList>
    </citation>
    <scope>NUCLEOTIDE SEQUENCE [LARGE SCALE GENOMIC DNA]</scope>
    <source>
        <strain evidence="2">NEC-BIFX-2020_0012</strain>
    </source>
</reference>